<evidence type="ECO:0000256" key="9">
    <source>
        <dbReference type="SAM" id="MobiDB-lite"/>
    </source>
</evidence>
<keyword evidence="12" id="KW-1185">Reference proteome</keyword>
<evidence type="ECO:0000256" key="1">
    <source>
        <dbReference type="ARBA" id="ARBA00004604"/>
    </source>
</evidence>
<evidence type="ECO:0000313" key="11">
    <source>
        <dbReference type="EMBL" id="PXF47797.1"/>
    </source>
</evidence>
<sequence length="977" mass="107494">MVIPTSGLIASNPVAWSSSSRFVTIPFGCLLRTYDVFERPPKCVSSHIGHTSPINSVVSLLDMRLASASSDGTIRIWDLQSGQCMRTIEVAHPVSSMAYLASQKILCYTKDTLLIVDLEARSRARSHFISKTFNDLFKRDEGLVAATEYGELIAIAEGHALHLASLANNCQFVLTVYSRRKLTSLAINPDGSKLAVADETGVIWVYHNLSLTLQQSKKGKKVVRPHALNVSRLHWHASAVRALAFSHDGQVLLSAGNEAVLVSWQMSRTSFGTRSFLPRLKAPVVGLSVSPDEKYYATSHADNAVRVIDQRTSEVKHTIRGVAVRLMDITADNPTHLFSSRFDRSSMKHMCATVDQSNAARVWLSGTAPSIQLFDVHGGQQVTEVMVTPKNIVYEPQQQNDAQLHPDQLVVTLMAVHKNAHLLATVDFQDLKTADTRLYGAKKGIYTLRIWKQQDAAGALQLLTVISAPHGPEGAVTSMCFHPTMPCLATSSSSGTVRLWSTTDSELKLWRCEYEKMYKGLPCNAVAFSDDGSMKAVAFGNLITLWTVDTPALDSDSDPVHMNLEHESDAPIPLPSISFELMRVLIHPPHHEVIQKLSFIHARIPILLAATKHGVYAWNVITQGIWWSLRFSCDPSSLAVDDLSNRFALSVHIPPLVNSASGVGMKSNLTQPVQEGVHVSEMACLDETMKSKLGSQRVLKRRERKRKDVRRETTQVANEVSTRKDHVDEPPLRNKSISSDTAIAIFDAMSPIPVTVHRLPPGVQVMALAFVEQLNAKQAPHRSLVSFDSTSQVTVYEAKGMVDDTVSTVTVEMTSPSDETDESKPYSNLQKLLGADWGTGRTPKAEGASKGYAHPQANSEAVSYHDMTKTQELRSALLETFQGPAHIQGPVCARVSRLMDTLLQNRRTPSNGDGLETRKAIPAVNDNRTSSDSEERVTSDMISVLSTKSEDNNDSESRSFCRSLIRTEFPEPSKSKG</sequence>
<keyword evidence="6" id="KW-0804">Transcription</keyword>
<comment type="subcellular location">
    <subcellularLocation>
        <location evidence="1">Nucleus</location>
        <location evidence="1">Nucleolus</location>
    </subcellularLocation>
</comment>
<dbReference type="SMART" id="SM00320">
    <property type="entry name" value="WD40"/>
    <property type="match status" value="6"/>
</dbReference>
<evidence type="ECO:0000256" key="4">
    <source>
        <dbReference type="ARBA" id="ARBA00022574"/>
    </source>
</evidence>
<dbReference type="PROSITE" id="PS50294">
    <property type="entry name" value="WD_REPEATS_REGION"/>
    <property type="match status" value="1"/>
</dbReference>
<dbReference type="Proteomes" id="UP000247409">
    <property type="component" value="Unassembled WGS sequence"/>
</dbReference>
<feature type="compositionally biased region" description="Basic and acidic residues" evidence="9">
    <location>
        <begin position="968"/>
        <end position="977"/>
    </location>
</feature>
<organism evidence="11 12">
    <name type="scientific">Gracilariopsis chorda</name>
    <dbReference type="NCBI Taxonomy" id="448386"/>
    <lineage>
        <taxon>Eukaryota</taxon>
        <taxon>Rhodophyta</taxon>
        <taxon>Florideophyceae</taxon>
        <taxon>Rhodymeniophycidae</taxon>
        <taxon>Gracilariales</taxon>
        <taxon>Gracilariaceae</taxon>
        <taxon>Gracilariopsis</taxon>
    </lineage>
</organism>
<dbReference type="InterPro" id="IPR057644">
    <property type="entry name" value="Beta-prop_WDR75_2nd"/>
</dbReference>
<keyword evidence="7" id="KW-0539">Nucleus</keyword>
<gene>
    <name evidence="11" type="ORF">BWQ96_02479</name>
</gene>
<feature type="region of interest" description="Disordered" evidence="9">
    <location>
        <begin position="701"/>
        <end position="734"/>
    </location>
</feature>
<keyword evidence="3" id="KW-0698">rRNA processing</keyword>
<dbReference type="Pfam" id="PF23869">
    <property type="entry name" value="Beta-prop_WDR75_1st"/>
    <property type="match status" value="1"/>
</dbReference>
<evidence type="ECO:0000313" key="12">
    <source>
        <dbReference type="Proteomes" id="UP000247409"/>
    </source>
</evidence>
<feature type="compositionally biased region" description="Basic and acidic residues" evidence="9">
    <location>
        <begin position="721"/>
        <end position="732"/>
    </location>
</feature>
<evidence type="ECO:0000256" key="3">
    <source>
        <dbReference type="ARBA" id="ARBA00022552"/>
    </source>
</evidence>
<evidence type="ECO:0000256" key="2">
    <source>
        <dbReference type="ARBA" id="ARBA00022517"/>
    </source>
</evidence>
<protein>
    <submittedName>
        <fullName evidence="11">WD repeat-containing protein 75</fullName>
    </submittedName>
</protein>
<dbReference type="PROSITE" id="PS00678">
    <property type="entry name" value="WD_REPEATS_1"/>
    <property type="match status" value="1"/>
</dbReference>
<dbReference type="SUPFAM" id="SSF50978">
    <property type="entry name" value="WD40 repeat-like"/>
    <property type="match status" value="3"/>
</dbReference>
<dbReference type="AlphaFoldDB" id="A0A2V3J1G1"/>
<feature type="compositionally biased region" description="Basic and acidic residues" evidence="9">
    <location>
        <begin position="929"/>
        <end position="938"/>
    </location>
</feature>
<dbReference type="OrthoDB" id="4096at2759"/>
<accession>A0A2V3J1G1</accession>
<dbReference type="InterPro" id="IPR019775">
    <property type="entry name" value="WD40_repeat_CS"/>
</dbReference>
<reference evidence="11 12" key="1">
    <citation type="journal article" date="2018" name="Mol. Biol. Evol.">
        <title>Analysis of the draft genome of the red seaweed Gracilariopsis chorda provides insights into genome size evolution in Rhodophyta.</title>
        <authorList>
            <person name="Lee J."/>
            <person name="Yang E.C."/>
            <person name="Graf L."/>
            <person name="Yang J.H."/>
            <person name="Qiu H."/>
            <person name="Zel Zion U."/>
            <person name="Chan C.X."/>
            <person name="Stephens T.G."/>
            <person name="Weber A.P.M."/>
            <person name="Boo G.H."/>
            <person name="Boo S.M."/>
            <person name="Kim K.M."/>
            <person name="Shin Y."/>
            <person name="Jung M."/>
            <person name="Lee S.J."/>
            <person name="Yim H.S."/>
            <person name="Lee J.H."/>
            <person name="Bhattacharya D."/>
            <person name="Yoon H.S."/>
        </authorList>
    </citation>
    <scope>NUCLEOTIDE SEQUENCE [LARGE SCALE GENOMIC DNA]</scope>
    <source>
        <strain evidence="11 12">SKKU-2015</strain>
        <tissue evidence="11">Whole body</tissue>
    </source>
</reference>
<feature type="compositionally biased region" description="Basic and acidic residues" evidence="9">
    <location>
        <begin position="948"/>
        <end position="959"/>
    </location>
</feature>
<feature type="region of interest" description="Disordered" evidence="9">
    <location>
        <begin position="833"/>
        <end position="854"/>
    </location>
</feature>
<feature type="domain" description="WD repeat-containing protein 75 second beta-propeller" evidence="10">
    <location>
        <begin position="401"/>
        <end position="552"/>
    </location>
</feature>
<dbReference type="PROSITE" id="PS50082">
    <property type="entry name" value="WD_REPEATS_2"/>
    <property type="match status" value="3"/>
</dbReference>
<dbReference type="GO" id="GO:0006364">
    <property type="term" value="P:rRNA processing"/>
    <property type="evidence" value="ECO:0007669"/>
    <property type="project" value="UniProtKB-KW"/>
</dbReference>
<dbReference type="Gene3D" id="2.130.10.10">
    <property type="entry name" value="YVTN repeat-like/Quinoprotein amine dehydrogenase"/>
    <property type="match status" value="3"/>
</dbReference>
<dbReference type="GO" id="GO:2000234">
    <property type="term" value="P:positive regulation of rRNA processing"/>
    <property type="evidence" value="ECO:0007669"/>
    <property type="project" value="TreeGrafter"/>
</dbReference>
<feature type="region of interest" description="Disordered" evidence="9">
    <location>
        <begin position="905"/>
        <end position="977"/>
    </location>
</feature>
<keyword evidence="2" id="KW-0690">Ribosome biogenesis</keyword>
<comment type="caution">
    <text evidence="11">The sequence shown here is derived from an EMBL/GenBank/DDBJ whole genome shotgun (WGS) entry which is preliminary data.</text>
</comment>
<dbReference type="PANTHER" id="PTHR44215:SF1">
    <property type="entry name" value="WD REPEAT-CONTAINING PROTEIN 75"/>
    <property type="match status" value="1"/>
</dbReference>
<dbReference type="GO" id="GO:0003723">
    <property type="term" value="F:RNA binding"/>
    <property type="evidence" value="ECO:0007669"/>
    <property type="project" value="InterPro"/>
</dbReference>
<dbReference type="InterPro" id="IPR053826">
    <property type="entry name" value="WDR75"/>
</dbReference>
<dbReference type="GO" id="GO:0032040">
    <property type="term" value="C:small-subunit processome"/>
    <property type="evidence" value="ECO:0007669"/>
    <property type="project" value="InterPro"/>
</dbReference>
<evidence type="ECO:0000259" key="10">
    <source>
        <dbReference type="Pfam" id="PF23769"/>
    </source>
</evidence>
<dbReference type="STRING" id="448386.A0A2V3J1G1"/>
<keyword evidence="4 8" id="KW-0853">WD repeat</keyword>
<name>A0A2V3J1G1_9FLOR</name>
<dbReference type="GO" id="GO:0045943">
    <property type="term" value="P:positive regulation of transcription by RNA polymerase I"/>
    <property type="evidence" value="ECO:0007669"/>
    <property type="project" value="InterPro"/>
</dbReference>
<feature type="repeat" description="WD" evidence="8">
    <location>
        <begin position="47"/>
        <end position="87"/>
    </location>
</feature>
<evidence type="ECO:0000256" key="6">
    <source>
        <dbReference type="ARBA" id="ARBA00023163"/>
    </source>
</evidence>
<dbReference type="InterPro" id="IPR001680">
    <property type="entry name" value="WD40_rpt"/>
</dbReference>
<keyword evidence="5" id="KW-0677">Repeat</keyword>
<feature type="repeat" description="WD" evidence="8">
    <location>
        <begin position="233"/>
        <end position="267"/>
    </location>
</feature>
<feature type="repeat" description="WD" evidence="8">
    <location>
        <begin position="469"/>
        <end position="501"/>
    </location>
</feature>
<dbReference type="Pfam" id="PF23769">
    <property type="entry name" value="Beta-prop_WDR75_2nd"/>
    <property type="match status" value="1"/>
</dbReference>
<dbReference type="InterPro" id="IPR015943">
    <property type="entry name" value="WD40/YVTN_repeat-like_dom_sf"/>
</dbReference>
<evidence type="ECO:0000256" key="5">
    <source>
        <dbReference type="ARBA" id="ARBA00022737"/>
    </source>
</evidence>
<dbReference type="EMBL" id="NBIV01000020">
    <property type="protein sequence ID" value="PXF47797.1"/>
    <property type="molecule type" value="Genomic_DNA"/>
</dbReference>
<evidence type="ECO:0000256" key="7">
    <source>
        <dbReference type="ARBA" id="ARBA00023242"/>
    </source>
</evidence>
<evidence type="ECO:0000256" key="8">
    <source>
        <dbReference type="PROSITE-ProRule" id="PRU00221"/>
    </source>
</evidence>
<dbReference type="InterPro" id="IPR036322">
    <property type="entry name" value="WD40_repeat_dom_sf"/>
</dbReference>
<dbReference type="PANTHER" id="PTHR44215">
    <property type="entry name" value="WD REPEAT-CONTAINING PROTEIN 75"/>
    <property type="match status" value="1"/>
</dbReference>
<proteinExistence type="predicted"/>